<evidence type="ECO:0000256" key="1">
    <source>
        <dbReference type="SAM" id="MobiDB-lite"/>
    </source>
</evidence>
<dbReference type="Gene3D" id="3.40.50.10540">
    <property type="entry name" value="Crotonobetainyl-coa:carnitine coa-transferase, domain 1"/>
    <property type="match status" value="1"/>
</dbReference>
<dbReference type="PANTHER" id="PTHR48228:SF5">
    <property type="entry name" value="ALPHA-METHYLACYL-COA RACEMASE"/>
    <property type="match status" value="1"/>
</dbReference>
<evidence type="ECO:0000313" key="3">
    <source>
        <dbReference type="Proteomes" id="UP000243232"/>
    </source>
</evidence>
<dbReference type="GO" id="GO:0003824">
    <property type="term" value="F:catalytic activity"/>
    <property type="evidence" value="ECO:0007669"/>
    <property type="project" value="InterPro"/>
</dbReference>
<keyword evidence="3" id="KW-1185">Reference proteome</keyword>
<dbReference type="STRING" id="364197.SAMN05216296_1446"/>
<feature type="region of interest" description="Disordered" evidence="1">
    <location>
        <begin position="332"/>
        <end position="351"/>
    </location>
</feature>
<dbReference type="Proteomes" id="UP000243232">
    <property type="component" value="Chromosome I"/>
</dbReference>
<proteinExistence type="predicted"/>
<name>A0A1H2FAK0_9PSED</name>
<protein>
    <submittedName>
        <fullName evidence="2">Alpha-methylacyl-CoA racemase</fullName>
    </submittedName>
</protein>
<dbReference type="SUPFAM" id="SSF89796">
    <property type="entry name" value="CoA-transferase family III (CaiB/BaiF)"/>
    <property type="match status" value="1"/>
</dbReference>
<dbReference type="Gene3D" id="3.30.1540.10">
    <property type="entry name" value="formyl-coa transferase, domain 3"/>
    <property type="match status" value="1"/>
</dbReference>
<accession>A0A1H2FAK0</accession>
<reference evidence="3" key="1">
    <citation type="submission" date="2016-10" db="EMBL/GenBank/DDBJ databases">
        <authorList>
            <person name="Varghese N."/>
            <person name="Submissions S."/>
        </authorList>
    </citation>
    <scope>NUCLEOTIDE SEQUENCE [LARGE SCALE GENOMIC DNA]</scope>
    <source>
        <strain evidence="3">DSM 17875</strain>
    </source>
</reference>
<dbReference type="EMBL" id="LT629785">
    <property type="protein sequence ID" value="SDU04369.1"/>
    <property type="molecule type" value="Genomic_DNA"/>
</dbReference>
<evidence type="ECO:0000313" key="2">
    <source>
        <dbReference type="EMBL" id="SDU04369.1"/>
    </source>
</evidence>
<dbReference type="Pfam" id="PF02515">
    <property type="entry name" value="CoA_transf_3"/>
    <property type="match status" value="1"/>
</dbReference>
<dbReference type="InterPro" id="IPR044855">
    <property type="entry name" value="CoA-Trfase_III_dom3_sf"/>
</dbReference>
<gene>
    <name evidence="2" type="ORF">SAMN05216296_1446</name>
</gene>
<organism evidence="2 3">
    <name type="scientific">Pseudomonas pohangensis</name>
    <dbReference type="NCBI Taxonomy" id="364197"/>
    <lineage>
        <taxon>Bacteria</taxon>
        <taxon>Pseudomonadati</taxon>
        <taxon>Pseudomonadota</taxon>
        <taxon>Gammaproteobacteria</taxon>
        <taxon>Pseudomonadales</taxon>
        <taxon>Pseudomonadaceae</taxon>
        <taxon>Pseudomonas</taxon>
    </lineage>
</organism>
<sequence length="378" mass="40222">MGPLAGIKIIEMKGIGPGPYAGQLLADLGAEVIVVERASKPNSIAPPSALDVNSRGKRSIALDLRKPQGIEALMQLVESADVIFEGNRPGVAERLGFGPDVCLQRNPRIIYGRMTGWGQTGPLAHAAGHDYNYISLTGVAAAIGTKAEPLPPLNLVGDFAGGSLFLVVGILAALLEVQKSGQGQVIDTAITDCSAHLMSLFYTMNKLGAWSTARESNMLDGGVPWYGAYATADGKHLSVGPIEPQFFAQMIEKAGLPEHFVQDQHNPKKWPELKAAFSATFKSKTRAQWVEIFEGSDACVAGILDFKEAIEHPHNKARGTYVEINGHYQPAPAPKFSRSQCPTPAAPSAEGADTRAVLADWGFAASRIDALDKDGILS</sequence>
<dbReference type="InterPro" id="IPR023606">
    <property type="entry name" value="CoA-Trfase_III_dom_1_sf"/>
</dbReference>
<dbReference type="InterPro" id="IPR003673">
    <property type="entry name" value="CoA-Trfase_fam_III"/>
</dbReference>
<dbReference type="InterPro" id="IPR050509">
    <property type="entry name" value="CoA-transferase_III"/>
</dbReference>
<dbReference type="PANTHER" id="PTHR48228">
    <property type="entry name" value="SUCCINYL-COA--D-CITRAMALATE COA-TRANSFERASE"/>
    <property type="match status" value="1"/>
</dbReference>
<dbReference type="AlphaFoldDB" id="A0A1H2FAK0"/>
<dbReference type="RefSeq" id="WP_090193769.1">
    <property type="nucleotide sequence ID" value="NZ_LT629785.1"/>
</dbReference>
<dbReference type="OrthoDB" id="9058532at2"/>